<dbReference type="EMBL" id="JAINUG010000014">
    <property type="protein sequence ID" value="KAJ8414110.1"/>
    <property type="molecule type" value="Genomic_DNA"/>
</dbReference>
<evidence type="ECO:0000256" key="1">
    <source>
        <dbReference type="SAM" id="MobiDB-lite"/>
    </source>
</evidence>
<comment type="caution">
    <text evidence="2">The sequence shown here is derived from an EMBL/GenBank/DDBJ whole genome shotgun (WGS) entry which is preliminary data.</text>
</comment>
<evidence type="ECO:0000313" key="2">
    <source>
        <dbReference type="EMBL" id="KAJ8414110.1"/>
    </source>
</evidence>
<protein>
    <submittedName>
        <fullName evidence="2">Uncharacterized protein</fullName>
    </submittedName>
</protein>
<feature type="region of interest" description="Disordered" evidence="1">
    <location>
        <begin position="38"/>
        <end position="68"/>
    </location>
</feature>
<evidence type="ECO:0000313" key="3">
    <source>
        <dbReference type="Proteomes" id="UP001221898"/>
    </source>
</evidence>
<name>A0AAD7T469_9TELE</name>
<accession>A0AAD7T469</accession>
<sequence>MRPPPTPAPGIWLEGAEAAQRGGVSRCRGVSWELVRPPAPLDPPCTHHDIPSVTARPRHGTIRHGDGPVCDGRGARPCQKGFGGCPRRTSTWECRLTRNTYRD</sequence>
<reference evidence="2" key="1">
    <citation type="journal article" date="2023" name="Science">
        <title>Genome structures resolve the early diversification of teleost fishes.</title>
        <authorList>
            <person name="Parey E."/>
            <person name="Louis A."/>
            <person name="Montfort J."/>
            <person name="Bouchez O."/>
            <person name="Roques C."/>
            <person name="Iampietro C."/>
            <person name="Lluch J."/>
            <person name="Castinel A."/>
            <person name="Donnadieu C."/>
            <person name="Desvignes T."/>
            <person name="Floi Bucao C."/>
            <person name="Jouanno E."/>
            <person name="Wen M."/>
            <person name="Mejri S."/>
            <person name="Dirks R."/>
            <person name="Jansen H."/>
            <person name="Henkel C."/>
            <person name="Chen W.J."/>
            <person name="Zahm M."/>
            <person name="Cabau C."/>
            <person name="Klopp C."/>
            <person name="Thompson A.W."/>
            <person name="Robinson-Rechavi M."/>
            <person name="Braasch I."/>
            <person name="Lecointre G."/>
            <person name="Bobe J."/>
            <person name="Postlethwait J.H."/>
            <person name="Berthelot C."/>
            <person name="Roest Crollius H."/>
            <person name="Guiguen Y."/>
        </authorList>
    </citation>
    <scope>NUCLEOTIDE SEQUENCE</scope>
    <source>
        <strain evidence="2">NC1722</strain>
    </source>
</reference>
<organism evidence="2 3">
    <name type="scientific">Aldrovandia affinis</name>
    <dbReference type="NCBI Taxonomy" id="143900"/>
    <lineage>
        <taxon>Eukaryota</taxon>
        <taxon>Metazoa</taxon>
        <taxon>Chordata</taxon>
        <taxon>Craniata</taxon>
        <taxon>Vertebrata</taxon>
        <taxon>Euteleostomi</taxon>
        <taxon>Actinopterygii</taxon>
        <taxon>Neopterygii</taxon>
        <taxon>Teleostei</taxon>
        <taxon>Notacanthiformes</taxon>
        <taxon>Halosauridae</taxon>
        <taxon>Aldrovandia</taxon>
    </lineage>
</organism>
<dbReference type="AlphaFoldDB" id="A0AAD7T469"/>
<dbReference type="Proteomes" id="UP001221898">
    <property type="component" value="Unassembled WGS sequence"/>
</dbReference>
<proteinExistence type="predicted"/>
<keyword evidence="3" id="KW-1185">Reference proteome</keyword>
<gene>
    <name evidence="2" type="ORF">AAFF_G00067080</name>
</gene>